<dbReference type="EMBL" id="SSFD01000312">
    <property type="protein sequence ID" value="TXH80403.1"/>
    <property type="molecule type" value="Genomic_DNA"/>
</dbReference>
<evidence type="ECO:0000313" key="3">
    <source>
        <dbReference type="Proteomes" id="UP000321192"/>
    </source>
</evidence>
<gene>
    <name evidence="2" type="ORF">E6Q80_18725</name>
</gene>
<dbReference type="NCBIfam" id="TIGR04274">
    <property type="entry name" value="hypoxanDNAglyco"/>
    <property type="match status" value="1"/>
</dbReference>
<dbReference type="CDD" id="cd10032">
    <property type="entry name" value="UDG-F6_HDG"/>
    <property type="match status" value="1"/>
</dbReference>
<dbReference type="Proteomes" id="UP000321192">
    <property type="component" value="Unassembled WGS sequence"/>
</dbReference>
<keyword evidence="2" id="KW-0378">Hydrolase</keyword>
<dbReference type="SMART" id="SM00986">
    <property type="entry name" value="UDG"/>
    <property type="match status" value="1"/>
</dbReference>
<dbReference type="AlphaFoldDB" id="A0A5C7S9U0"/>
<reference evidence="2 3" key="1">
    <citation type="submission" date="2018-09" db="EMBL/GenBank/DDBJ databases">
        <title>Metagenome Assembled Genomes from an Advanced Water Purification Facility.</title>
        <authorList>
            <person name="Stamps B.W."/>
            <person name="Spear J.R."/>
        </authorList>
    </citation>
    <scope>NUCLEOTIDE SEQUENCE [LARGE SCALE GENOMIC DNA]</scope>
    <source>
        <strain evidence="2">Bin_27_1</strain>
    </source>
</reference>
<name>A0A5C7S9U0_THASP</name>
<organism evidence="2 3">
    <name type="scientific">Thauera aminoaromatica</name>
    <dbReference type="NCBI Taxonomy" id="164330"/>
    <lineage>
        <taxon>Bacteria</taxon>
        <taxon>Pseudomonadati</taxon>
        <taxon>Pseudomonadota</taxon>
        <taxon>Betaproteobacteria</taxon>
        <taxon>Rhodocyclales</taxon>
        <taxon>Zoogloeaceae</taxon>
        <taxon>Thauera</taxon>
    </lineage>
</organism>
<accession>A0A5C7S9U0</accession>
<dbReference type="InterPro" id="IPR005122">
    <property type="entry name" value="Uracil-DNA_glycosylase-like"/>
</dbReference>
<dbReference type="SMART" id="SM00987">
    <property type="entry name" value="UreE_C"/>
    <property type="match status" value="1"/>
</dbReference>
<keyword evidence="2" id="KW-0326">Glycosidase</keyword>
<dbReference type="InterPro" id="IPR036895">
    <property type="entry name" value="Uracil-DNA_glycosylase-like_sf"/>
</dbReference>
<evidence type="ECO:0000259" key="1">
    <source>
        <dbReference type="SMART" id="SM00986"/>
    </source>
</evidence>
<dbReference type="Gene3D" id="3.40.470.10">
    <property type="entry name" value="Uracil-DNA glycosylase-like domain"/>
    <property type="match status" value="1"/>
</dbReference>
<dbReference type="SUPFAM" id="SSF52141">
    <property type="entry name" value="Uracil-DNA glycosylase-like"/>
    <property type="match status" value="1"/>
</dbReference>
<comment type="caution">
    <text evidence="2">The sequence shown here is derived from an EMBL/GenBank/DDBJ whole genome shotgun (WGS) entry which is preliminary data.</text>
</comment>
<dbReference type="InterPro" id="IPR026353">
    <property type="entry name" value="Hypoxan-DNA_Glyclase"/>
</dbReference>
<feature type="domain" description="Uracil-DNA glycosylase-like" evidence="1">
    <location>
        <begin position="8"/>
        <end position="164"/>
    </location>
</feature>
<dbReference type="EC" id="3.2.2.15" evidence="2"/>
<protein>
    <submittedName>
        <fullName evidence="2">DNA-deoxyinosine glycosylase</fullName>
        <ecNumber evidence="2">3.2.2.15</ecNumber>
    </submittedName>
</protein>
<dbReference type="GO" id="GO:0033958">
    <property type="term" value="F:DNA-deoxyinosine glycosylase activity"/>
    <property type="evidence" value="ECO:0007669"/>
    <property type="project" value="UniProtKB-EC"/>
</dbReference>
<proteinExistence type="predicted"/>
<dbReference type="Pfam" id="PF03167">
    <property type="entry name" value="UDG"/>
    <property type="match status" value="1"/>
</dbReference>
<sequence>MALLYSFPPVAAADARTLILGSMPGRASLTAGEYYAHPRNLFWPILGELVGAHPTLPYAERLQKLTGAGFALWDVLQSCKREGSLDGNIDPASIVPNDFATFLSEHPCIVQVFFNGTMAETSFRRHVLRTLPPRPLHFMRLPSTSPANAGYSFARRLEAWRALIPTG</sequence>
<evidence type="ECO:0000313" key="2">
    <source>
        <dbReference type="EMBL" id="TXH80403.1"/>
    </source>
</evidence>
<dbReference type="RefSeq" id="WP_276661171.1">
    <property type="nucleotide sequence ID" value="NZ_SSFD01000312.1"/>
</dbReference>